<dbReference type="GO" id="GO:0005886">
    <property type="term" value="C:plasma membrane"/>
    <property type="evidence" value="ECO:0007669"/>
    <property type="project" value="UniProtKB-SubCell"/>
</dbReference>
<keyword evidence="4" id="KW-1003">Cell membrane</keyword>
<dbReference type="SUPFAM" id="SSF74653">
    <property type="entry name" value="TolA/TonB C-terminal domain"/>
    <property type="match status" value="1"/>
</dbReference>
<keyword evidence="8" id="KW-1133">Transmembrane helix</keyword>
<keyword evidence="5" id="KW-0997">Cell inner membrane</keyword>
<keyword evidence="7" id="KW-0653">Protein transport</keyword>
<dbReference type="AlphaFoldDB" id="A0A1J5RY21"/>
<keyword evidence="3" id="KW-0813">Transport</keyword>
<proteinExistence type="inferred from homology"/>
<evidence type="ECO:0000256" key="10">
    <source>
        <dbReference type="SAM" id="MobiDB-lite"/>
    </source>
</evidence>
<name>A0A1J5RY21_9ZZZZ</name>
<feature type="compositionally biased region" description="Polar residues" evidence="10">
    <location>
        <begin position="118"/>
        <end position="132"/>
    </location>
</feature>
<sequence>MNMAMNWSIYHRRETAARLGTVATGILILVMSQTLAMNQEIPAQEEPISLTLAAAPVATEQSVQQPVQKVQPPPQKVEPPKEVVPVTDAPAPAIQETTPPPKVAQPTQAEQPAKVEPQAQQRSNADSESQFAQDVKARIERKKIYPDTARDLGMTGEVEVLYELDRSGKLIRAEIASSSGYKLLDQAAIRAVKSASYRSFPDDAWMGASSKVFRTKLVFSINS</sequence>
<evidence type="ECO:0000256" key="9">
    <source>
        <dbReference type="ARBA" id="ARBA00023136"/>
    </source>
</evidence>
<comment type="subcellular location">
    <subcellularLocation>
        <location evidence="1">Cell inner membrane</location>
        <topology evidence="1">Single-pass membrane protein</topology>
        <orientation evidence="1">Periplasmic side</orientation>
    </subcellularLocation>
</comment>
<evidence type="ECO:0000259" key="11">
    <source>
        <dbReference type="PROSITE" id="PS52015"/>
    </source>
</evidence>
<dbReference type="Gene3D" id="3.30.1150.10">
    <property type="match status" value="1"/>
</dbReference>
<dbReference type="GO" id="GO:0055085">
    <property type="term" value="P:transmembrane transport"/>
    <property type="evidence" value="ECO:0007669"/>
    <property type="project" value="InterPro"/>
</dbReference>
<evidence type="ECO:0000256" key="7">
    <source>
        <dbReference type="ARBA" id="ARBA00022927"/>
    </source>
</evidence>
<evidence type="ECO:0000256" key="3">
    <source>
        <dbReference type="ARBA" id="ARBA00022448"/>
    </source>
</evidence>
<evidence type="ECO:0000313" key="12">
    <source>
        <dbReference type="EMBL" id="OIQ94379.1"/>
    </source>
</evidence>
<dbReference type="EMBL" id="MLJW01000187">
    <property type="protein sequence ID" value="OIQ94379.1"/>
    <property type="molecule type" value="Genomic_DNA"/>
</dbReference>
<evidence type="ECO:0000256" key="4">
    <source>
        <dbReference type="ARBA" id="ARBA00022475"/>
    </source>
</evidence>
<gene>
    <name evidence="12" type="ORF">GALL_236260</name>
</gene>
<protein>
    <submittedName>
        <fullName evidence="12">Gram-negative bacterial tonB protein</fullName>
    </submittedName>
</protein>
<dbReference type="InterPro" id="IPR051045">
    <property type="entry name" value="TonB-dependent_transducer"/>
</dbReference>
<feature type="domain" description="TonB C-terminal" evidence="11">
    <location>
        <begin position="130"/>
        <end position="223"/>
    </location>
</feature>
<evidence type="ECO:0000256" key="8">
    <source>
        <dbReference type="ARBA" id="ARBA00022989"/>
    </source>
</evidence>
<feature type="region of interest" description="Disordered" evidence="10">
    <location>
        <begin position="63"/>
        <end position="133"/>
    </location>
</feature>
<keyword evidence="6" id="KW-0812">Transmembrane</keyword>
<dbReference type="InterPro" id="IPR037682">
    <property type="entry name" value="TonB_C"/>
</dbReference>
<organism evidence="12">
    <name type="scientific">mine drainage metagenome</name>
    <dbReference type="NCBI Taxonomy" id="410659"/>
    <lineage>
        <taxon>unclassified sequences</taxon>
        <taxon>metagenomes</taxon>
        <taxon>ecological metagenomes</taxon>
    </lineage>
</organism>
<evidence type="ECO:0000256" key="2">
    <source>
        <dbReference type="ARBA" id="ARBA00006555"/>
    </source>
</evidence>
<keyword evidence="9" id="KW-0472">Membrane</keyword>
<comment type="similarity">
    <text evidence="2">Belongs to the TonB family.</text>
</comment>
<dbReference type="PROSITE" id="PS52015">
    <property type="entry name" value="TONB_CTD"/>
    <property type="match status" value="1"/>
</dbReference>
<dbReference type="InterPro" id="IPR006260">
    <property type="entry name" value="TonB/TolA_C"/>
</dbReference>
<dbReference type="NCBIfam" id="TIGR01352">
    <property type="entry name" value="tonB_Cterm"/>
    <property type="match status" value="1"/>
</dbReference>
<dbReference type="GO" id="GO:0015031">
    <property type="term" value="P:protein transport"/>
    <property type="evidence" value="ECO:0007669"/>
    <property type="project" value="UniProtKB-KW"/>
</dbReference>
<comment type="caution">
    <text evidence="12">The sequence shown here is derived from an EMBL/GenBank/DDBJ whole genome shotgun (WGS) entry which is preliminary data.</text>
</comment>
<evidence type="ECO:0000256" key="6">
    <source>
        <dbReference type="ARBA" id="ARBA00022692"/>
    </source>
</evidence>
<dbReference type="Pfam" id="PF03544">
    <property type="entry name" value="TonB_C"/>
    <property type="match status" value="1"/>
</dbReference>
<evidence type="ECO:0000256" key="5">
    <source>
        <dbReference type="ARBA" id="ARBA00022519"/>
    </source>
</evidence>
<accession>A0A1J5RY21</accession>
<dbReference type="PANTHER" id="PTHR33446">
    <property type="entry name" value="PROTEIN TONB-RELATED"/>
    <property type="match status" value="1"/>
</dbReference>
<reference evidence="12" key="1">
    <citation type="submission" date="2016-10" db="EMBL/GenBank/DDBJ databases">
        <title>Sequence of Gallionella enrichment culture.</title>
        <authorList>
            <person name="Poehlein A."/>
            <person name="Muehling M."/>
            <person name="Daniel R."/>
        </authorList>
    </citation>
    <scope>NUCLEOTIDE SEQUENCE</scope>
</reference>
<evidence type="ECO:0000256" key="1">
    <source>
        <dbReference type="ARBA" id="ARBA00004383"/>
    </source>
</evidence>